<organism evidence="5 6">
    <name type="scientific">Zhengella mangrovi</name>
    <dbReference type="NCBI Taxonomy" id="1982044"/>
    <lineage>
        <taxon>Bacteria</taxon>
        <taxon>Pseudomonadati</taxon>
        <taxon>Pseudomonadota</taxon>
        <taxon>Alphaproteobacteria</taxon>
        <taxon>Hyphomicrobiales</taxon>
        <taxon>Notoacmeibacteraceae</taxon>
        <taxon>Zhengella</taxon>
    </lineage>
</organism>
<dbReference type="CDD" id="cd08349">
    <property type="entry name" value="BLMA_like"/>
    <property type="match status" value="1"/>
</dbReference>
<comment type="caution">
    <text evidence="5">The sequence shown here is derived from an EMBL/GenBank/DDBJ whole genome shotgun (WGS) entry which is preliminary data.</text>
</comment>
<evidence type="ECO:0000313" key="5">
    <source>
        <dbReference type="EMBL" id="PHP65545.1"/>
    </source>
</evidence>
<keyword evidence="6" id="KW-1185">Reference proteome</keyword>
<keyword evidence="5" id="KW-0560">Oxidoreductase</keyword>
<dbReference type="GO" id="GO:0046677">
    <property type="term" value="P:response to antibiotic"/>
    <property type="evidence" value="ECO:0007669"/>
    <property type="project" value="UniProtKB-KW"/>
</dbReference>
<proteinExistence type="inferred from homology"/>
<comment type="similarity">
    <text evidence="1">Belongs to the bleomycin resistance protein family.</text>
</comment>
<keyword evidence="5" id="KW-0223">Dioxygenase</keyword>
<dbReference type="EMBL" id="PDVP01000014">
    <property type="protein sequence ID" value="PHP65545.1"/>
    <property type="molecule type" value="Genomic_DNA"/>
</dbReference>
<evidence type="ECO:0000313" key="6">
    <source>
        <dbReference type="Proteomes" id="UP000221168"/>
    </source>
</evidence>
<dbReference type="InterPro" id="IPR000335">
    <property type="entry name" value="Bleomycin-R"/>
</dbReference>
<keyword evidence="3" id="KW-0046">Antibiotic resistance</keyword>
<dbReference type="AlphaFoldDB" id="A0A2G1QJ52"/>
<reference evidence="5 6" key="1">
    <citation type="submission" date="2017-10" db="EMBL/GenBank/DDBJ databases">
        <title>Sedimentibacterium mangrovi gen. nov., sp. nov., a novel member of family Phyllobacteriacea isolated from mangrove sediment.</title>
        <authorList>
            <person name="Liao H."/>
            <person name="Tian Y."/>
        </authorList>
    </citation>
    <scope>NUCLEOTIDE SEQUENCE [LARGE SCALE GENOMIC DNA]</scope>
    <source>
        <strain evidence="5 6">X9-2-2</strain>
    </source>
</reference>
<dbReference type="Pfam" id="PF19581">
    <property type="entry name" value="Glyoxalase_7"/>
    <property type="match status" value="1"/>
</dbReference>
<feature type="domain" description="VOC" evidence="4">
    <location>
        <begin position="3"/>
        <end position="120"/>
    </location>
</feature>
<evidence type="ECO:0000259" key="4">
    <source>
        <dbReference type="PROSITE" id="PS51819"/>
    </source>
</evidence>
<dbReference type="SUPFAM" id="SSF54593">
    <property type="entry name" value="Glyoxalase/Bleomycin resistance protein/Dihydroxybiphenyl dioxygenase"/>
    <property type="match status" value="1"/>
</dbReference>
<accession>A0A2G1QJ52</accession>
<dbReference type="Proteomes" id="UP000221168">
    <property type="component" value="Unassembled WGS sequence"/>
</dbReference>
<dbReference type="InterPro" id="IPR037523">
    <property type="entry name" value="VOC_core"/>
</dbReference>
<evidence type="ECO:0000256" key="1">
    <source>
        <dbReference type="ARBA" id="ARBA00011051"/>
    </source>
</evidence>
<dbReference type="PROSITE" id="PS51819">
    <property type="entry name" value="VOC"/>
    <property type="match status" value="1"/>
</dbReference>
<dbReference type="Gene3D" id="3.10.180.10">
    <property type="entry name" value="2,3-Dihydroxybiphenyl 1,2-Dioxygenase, domain 1"/>
    <property type="match status" value="1"/>
</dbReference>
<dbReference type="InterPro" id="IPR029068">
    <property type="entry name" value="Glyas_Bleomycin-R_OHBP_Dase"/>
</dbReference>
<gene>
    <name evidence="5" type="ORF">CSC94_18295</name>
</gene>
<dbReference type="OrthoDB" id="9803104at2"/>
<sequence>MTALGTPVPILRIFDEQKAREFYCGYLSFTVVFEHRFEPALPLYLEIRRDDAVLHLSEHHGDSSPGARIRIAVQDIEEFHRELAAKDDRHLRPAIIDQPWGMREMTLTDPFSNRLTFFQSAGS</sequence>
<dbReference type="RefSeq" id="WP_099307817.1">
    <property type="nucleotide sequence ID" value="NZ_PDVP01000014.1"/>
</dbReference>
<name>A0A2G1QJ52_9HYPH</name>
<evidence type="ECO:0000256" key="2">
    <source>
        <dbReference type="ARBA" id="ARBA00021572"/>
    </source>
</evidence>
<protein>
    <recommendedName>
        <fullName evidence="2">Bleomycin resistance protein</fullName>
    </recommendedName>
</protein>
<dbReference type="GO" id="GO:0051213">
    <property type="term" value="F:dioxygenase activity"/>
    <property type="evidence" value="ECO:0007669"/>
    <property type="project" value="UniProtKB-KW"/>
</dbReference>
<evidence type="ECO:0000256" key="3">
    <source>
        <dbReference type="ARBA" id="ARBA00023251"/>
    </source>
</evidence>